<feature type="region of interest" description="Disordered" evidence="1">
    <location>
        <begin position="194"/>
        <end position="220"/>
    </location>
</feature>
<gene>
    <name evidence="2" type="ORF">E2C01_077009</name>
</gene>
<evidence type="ECO:0000256" key="1">
    <source>
        <dbReference type="SAM" id="MobiDB-lite"/>
    </source>
</evidence>
<dbReference type="Proteomes" id="UP000324222">
    <property type="component" value="Unassembled WGS sequence"/>
</dbReference>
<organism evidence="2 3">
    <name type="scientific">Portunus trituberculatus</name>
    <name type="common">Swimming crab</name>
    <name type="synonym">Neptunus trituberculatus</name>
    <dbReference type="NCBI Taxonomy" id="210409"/>
    <lineage>
        <taxon>Eukaryota</taxon>
        <taxon>Metazoa</taxon>
        <taxon>Ecdysozoa</taxon>
        <taxon>Arthropoda</taxon>
        <taxon>Crustacea</taxon>
        <taxon>Multicrustacea</taxon>
        <taxon>Malacostraca</taxon>
        <taxon>Eumalacostraca</taxon>
        <taxon>Eucarida</taxon>
        <taxon>Decapoda</taxon>
        <taxon>Pleocyemata</taxon>
        <taxon>Brachyura</taxon>
        <taxon>Eubrachyura</taxon>
        <taxon>Portunoidea</taxon>
        <taxon>Portunidae</taxon>
        <taxon>Portuninae</taxon>
        <taxon>Portunus</taxon>
    </lineage>
</organism>
<comment type="caution">
    <text evidence="2">The sequence shown here is derived from an EMBL/GenBank/DDBJ whole genome shotgun (WGS) entry which is preliminary data.</text>
</comment>
<proteinExistence type="predicted"/>
<dbReference type="AlphaFoldDB" id="A0A5B7ID84"/>
<dbReference type="EMBL" id="VSRR010059495">
    <property type="protein sequence ID" value="MPC82350.1"/>
    <property type="molecule type" value="Genomic_DNA"/>
</dbReference>
<sequence>MFFLPLPDSHSQPSRPEANTAGNGHERSADLYLQTHDSQALYMDIAEESELEEGKYLQIRVCKDNIRQRSRKYYDSFLSCLHMYLVLGTCAPTKAELGAASVPGRGWGWKKEEEEEEEGQGQTLNCELCTARGSLAYRPPLGSRGPYLPVAAFKPLTDPTHRGYEWRGCAVMDACQGAWSAHSGEGVRECLSRPLPPTPRPVSPTIHPTPVMFRGRGIKK</sequence>
<reference evidence="2 3" key="1">
    <citation type="submission" date="2019-05" db="EMBL/GenBank/DDBJ databases">
        <title>Another draft genome of Portunus trituberculatus and its Hox gene families provides insights of decapod evolution.</title>
        <authorList>
            <person name="Jeong J.-H."/>
            <person name="Song I."/>
            <person name="Kim S."/>
            <person name="Choi T."/>
            <person name="Kim D."/>
            <person name="Ryu S."/>
            <person name="Kim W."/>
        </authorList>
    </citation>
    <scope>NUCLEOTIDE SEQUENCE [LARGE SCALE GENOMIC DNA]</scope>
    <source>
        <tissue evidence="2">Muscle</tissue>
    </source>
</reference>
<evidence type="ECO:0000313" key="2">
    <source>
        <dbReference type="EMBL" id="MPC82350.1"/>
    </source>
</evidence>
<evidence type="ECO:0000313" key="3">
    <source>
        <dbReference type="Proteomes" id="UP000324222"/>
    </source>
</evidence>
<feature type="region of interest" description="Disordered" evidence="1">
    <location>
        <begin position="1"/>
        <end position="25"/>
    </location>
</feature>
<accession>A0A5B7ID84</accession>
<name>A0A5B7ID84_PORTR</name>
<protein>
    <submittedName>
        <fullName evidence="2">Uncharacterized protein</fullName>
    </submittedName>
</protein>
<keyword evidence="3" id="KW-1185">Reference proteome</keyword>